<name>A0A550JH95_9BACT</name>
<dbReference type="EMBL" id="VJVV01000003">
    <property type="protein sequence ID" value="TRO82554.1"/>
    <property type="molecule type" value="Genomic_DNA"/>
</dbReference>
<protein>
    <submittedName>
        <fullName evidence="1">DUF2703 domain-containing protein</fullName>
    </submittedName>
</protein>
<sequence length="125" mass="13908">MKKLKIEWRHFETGGQTCDRCGDTGASLRRVIEELARTEGVTIEYQESHLLASSIAQSNMVLFNGVPLEELLDGAEVSSNECCSCSCLIGEDTECRTLLYQGKTYEDIPEELMREAALKALRDSA</sequence>
<comment type="caution">
    <text evidence="1">The sequence shown here is derived from an EMBL/GenBank/DDBJ whole genome shotgun (WGS) entry which is preliminary data.</text>
</comment>
<evidence type="ECO:0000313" key="2">
    <source>
        <dbReference type="Proteomes" id="UP000317155"/>
    </source>
</evidence>
<proteinExistence type="predicted"/>
<organism evidence="1 2">
    <name type="scientific">Trichloromonas acetexigens</name>
    <dbReference type="NCBI Taxonomy" id="38815"/>
    <lineage>
        <taxon>Bacteria</taxon>
        <taxon>Pseudomonadati</taxon>
        <taxon>Thermodesulfobacteriota</taxon>
        <taxon>Desulfuromonadia</taxon>
        <taxon>Desulfuromonadales</taxon>
        <taxon>Trichloromonadaceae</taxon>
        <taxon>Trichloromonas</taxon>
    </lineage>
</organism>
<evidence type="ECO:0000313" key="1">
    <source>
        <dbReference type="EMBL" id="TRO82554.1"/>
    </source>
</evidence>
<dbReference type="AlphaFoldDB" id="A0A550JH95"/>
<gene>
    <name evidence="1" type="ORF">FL622_05020</name>
</gene>
<dbReference type="InterPro" id="IPR021219">
    <property type="entry name" value="DUF2703"/>
</dbReference>
<dbReference type="OrthoDB" id="9809963at2"/>
<accession>A0A550JH95</accession>
<dbReference type="Proteomes" id="UP000317155">
    <property type="component" value="Unassembled WGS sequence"/>
</dbReference>
<keyword evidence="2" id="KW-1185">Reference proteome</keyword>
<reference evidence="1 2" key="1">
    <citation type="submission" date="2019-07" db="EMBL/GenBank/DDBJ databases">
        <title>Insights of Desulfuromonas acetexigens electromicrobiology.</title>
        <authorList>
            <person name="Katuri K."/>
            <person name="Sapireddy V."/>
            <person name="Shaw D.R."/>
            <person name="Saikaly P."/>
        </authorList>
    </citation>
    <scope>NUCLEOTIDE SEQUENCE [LARGE SCALE GENOMIC DNA]</scope>
    <source>
        <strain evidence="1 2">2873</strain>
    </source>
</reference>
<dbReference type="RefSeq" id="WP_092056660.1">
    <property type="nucleotide sequence ID" value="NZ_FOJJ01000023.1"/>
</dbReference>
<dbReference type="Pfam" id="PF10865">
    <property type="entry name" value="DUF2703"/>
    <property type="match status" value="1"/>
</dbReference>